<evidence type="ECO:0000256" key="1">
    <source>
        <dbReference type="ARBA" id="ARBA00023015"/>
    </source>
</evidence>
<dbReference type="GO" id="GO:0003700">
    <property type="term" value="F:DNA-binding transcription factor activity"/>
    <property type="evidence" value="ECO:0007669"/>
    <property type="project" value="TreeGrafter"/>
</dbReference>
<dbReference type="Gene3D" id="1.10.357.10">
    <property type="entry name" value="Tetracycline Repressor, domain 2"/>
    <property type="match status" value="1"/>
</dbReference>
<dbReference type="SUPFAM" id="SSF46689">
    <property type="entry name" value="Homeodomain-like"/>
    <property type="match status" value="1"/>
</dbReference>
<sequence length="167" mass="18889">MAKEDRKQQIIEAAISVFARQGYYKTTTALIAEAVGVTQPYVFHFFKTKEELFIAVLQQSVRRIASVFKEVEAPPEQLMDRMGEAFNQLLLSHRDETMLSMQSFTVPEPAIRQQSRDGFAFIHHVVQDKFEKAWLPQPAASAASFIGLGLATILAEVLELRELMPDC</sequence>
<dbReference type="PANTHER" id="PTHR30055:SF234">
    <property type="entry name" value="HTH-TYPE TRANSCRIPTIONAL REGULATOR BETI"/>
    <property type="match status" value="1"/>
</dbReference>
<protein>
    <submittedName>
        <fullName evidence="6">TetR/AcrR family transcriptional regulator</fullName>
    </submittedName>
</protein>
<dbReference type="Pfam" id="PF00440">
    <property type="entry name" value="TetR_N"/>
    <property type="match status" value="1"/>
</dbReference>
<dbReference type="GO" id="GO:0000976">
    <property type="term" value="F:transcription cis-regulatory region binding"/>
    <property type="evidence" value="ECO:0007669"/>
    <property type="project" value="TreeGrafter"/>
</dbReference>
<organism evidence="6 7">
    <name type="scientific">Paenibacillus ginsengarvi</name>
    <dbReference type="NCBI Taxonomy" id="400777"/>
    <lineage>
        <taxon>Bacteria</taxon>
        <taxon>Bacillati</taxon>
        <taxon>Bacillota</taxon>
        <taxon>Bacilli</taxon>
        <taxon>Bacillales</taxon>
        <taxon>Paenibacillaceae</taxon>
        <taxon>Paenibacillus</taxon>
    </lineage>
</organism>
<dbReference type="EMBL" id="RBAH01000017">
    <property type="protein sequence ID" value="RKN79078.1"/>
    <property type="molecule type" value="Genomic_DNA"/>
</dbReference>
<dbReference type="PROSITE" id="PS50977">
    <property type="entry name" value="HTH_TETR_2"/>
    <property type="match status" value="1"/>
</dbReference>
<feature type="domain" description="HTH tetR-type" evidence="5">
    <location>
        <begin position="4"/>
        <end position="64"/>
    </location>
</feature>
<dbReference type="InterPro" id="IPR050109">
    <property type="entry name" value="HTH-type_TetR-like_transc_reg"/>
</dbReference>
<dbReference type="InterPro" id="IPR001647">
    <property type="entry name" value="HTH_TetR"/>
</dbReference>
<dbReference type="AlphaFoldDB" id="A0A3B0C3G9"/>
<name>A0A3B0C3G9_9BACL</name>
<dbReference type="Proteomes" id="UP000282311">
    <property type="component" value="Unassembled WGS sequence"/>
</dbReference>
<gene>
    <name evidence="6" type="ORF">D7M11_22200</name>
</gene>
<evidence type="ECO:0000256" key="2">
    <source>
        <dbReference type="ARBA" id="ARBA00023125"/>
    </source>
</evidence>
<reference evidence="6 7" key="1">
    <citation type="journal article" date="2007" name="Int. J. Syst. Evol. Microbiol.">
        <title>Paenibacillus ginsengarvi sp. nov., isolated from soil from ginseng cultivation.</title>
        <authorList>
            <person name="Yoon M.H."/>
            <person name="Ten L.N."/>
            <person name="Im W.T."/>
        </authorList>
    </citation>
    <scope>NUCLEOTIDE SEQUENCE [LARGE SCALE GENOMIC DNA]</scope>
    <source>
        <strain evidence="6 7">KCTC 13059</strain>
    </source>
</reference>
<evidence type="ECO:0000313" key="6">
    <source>
        <dbReference type="EMBL" id="RKN79078.1"/>
    </source>
</evidence>
<dbReference type="PRINTS" id="PR00455">
    <property type="entry name" value="HTHTETR"/>
</dbReference>
<evidence type="ECO:0000259" key="5">
    <source>
        <dbReference type="PROSITE" id="PS50977"/>
    </source>
</evidence>
<evidence type="ECO:0000313" key="7">
    <source>
        <dbReference type="Proteomes" id="UP000282311"/>
    </source>
</evidence>
<dbReference type="PROSITE" id="PS01081">
    <property type="entry name" value="HTH_TETR_1"/>
    <property type="match status" value="1"/>
</dbReference>
<dbReference type="InterPro" id="IPR023772">
    <property type="entry name" value="DNA-bd_HTH_TetR-type_CS"/>
</dbReference>
<comment type="caution">
    <text evidence="6">The sequence shown here is derived from an EMBL/GenBank/DDBJ whole genome shotgun (WGS) entry which is preliminary data.</text>
</comment>
<dbReference type="InterPro" id="IPR009057">
    <property type="entry name" value="Homeodomain-like_sf"/>
</dbReference>
<dbReference type="PANTHER" id="PTHR30055">
    <property type="entry name" value="HTH-TYPE TRANSCRIPTIONAL REGULATOR RUTR"/>
    <property type="match status" value="1"/>
</dbReference>
<keyword evidence="2 4" id="KW-0238">DNA-binding</keyword>
<proteinExistence type="predicted"/>
<evidence type="ECO:0000256" key="3">
    <source>
        <dbReference type="ARBA" id="ARBA00023163"/>
    </source>
</evidence>
<dbReference type="RefSeq" id="WP_120749447.1">
    <property type="nucleotide sequence ID" value="NZ_RBAH01000017.1"/>
</dbReference>
<accession>A0A3B0C3G9</accession>
<keyword evidence="7" id="KW-1185">Reference proteome</keyword>
<dbReference type="OrthoDB" id="2356263at2"/>
<keyword evidence="3" id="KW-0804">Transcription</keyword>
<feature type="DNA-binding region" description="H-T-H motif" evidence="4">
    <location>
        <begin position="27"/>
        <end position="46"/>
    </location>
</feature>
<evidence type="ECO:0000256" key="4">
    <source>
        <dbReference type="PROSITE-ProRule" id="PRU00335"/>
    </source>
</evidence>
<keyword evidence="1" id="KW-0805">Transcription regulation</keyword>